<dbReference type="RefSeq" id="WP_264772311.1">
    <property type="nucleotide sequence ID" value="NZ_JAPDOG010000011.1"/>
</dbReference>
<evidence type="ECO:0008006" key="4">
    <source>
        <dbReference type="Google" id="ProtNLM"/>
    </source>
</evidence>
<keyword evidence="1" id="KW-0472">Membrane</keyword>
<keyword evidence="1" id="KW-1133">Transmembrane helix</keyword>
<proteinExistence type="predicted"/>
<dbReference type="InterPro" id="IPR045584">
    <property type="entry name" value="Pilin-like"/>
</dbReference>
<keyword evidence="1" id="KW-0812">Transmembrane</keyword>
<keyword evidence="3" id="KW-1185">Reference proteome</keyword>
<gene>
    <name evidence="2" type="ORF">OM960_13375</name>
</gene>
<accession>A0ABT3J4G6</accession>
<dbReference type="SUPFAM" id="SSF54523">
    <property type="entry name" value="Pili subunits"/>
    <property type="match status" value="1"/>
</dbReference>
<feature type="transmembrane region" description="Helical" evidence="1">
    <location>
        <begin position="12"/>
        <end position="36"/>
    </location>
</feature>
<comment type="caution">
    <text evidence="2">The sequence shown here is derived from an EMBL/GenBank/DDBJ whole genome shotgun (WGS) entry which is preliminary data.</text>
</comment>
<dbReference type="Gene3D" id="3.30.1690.10">
    <property type="entry name" value="TcpA-like pilin"/>
    <property type="match status" value="1"/>
</dbReference>
<protein>
    <recommendedName>
        <fullName evidence="4">Prepilin-type N-terminal cleavage/methylation domain-containing protein</fullName>
    </recommendedName>
</protein>
<evidence type="ECO:0000313" key="3">
    <source>
        <dbReference type="Proteomes" id="UP001207582"/>
    </source>
</evidence>
<evidence type="ECO:0000256" key="1">
    <source>
        <dbReference type="SAM" id="Phobius"/>
    </source>
</evidence>
<dbReference type="Proteomes" id="UP001207582">
    <property type="component" value="Unassembled WGS sequence"/>
</dbReference>
<organism evidence="2 3">
    <name type="scientific">Defluviimonas salinarum</name>
    <dbReference type="NCBI Taxonomy" id="2992147"/>
    <lineage>
        <taxon>Bacteria</taxon>
        <taxon>Pseudomonadati</taxon>
        <taxon>Pseudomonadota</taxon>
        <taxon>Alphaproteobacteria</taxon>
        <taxon>Rhodobacterales</taxon>
        <taxon>Paracoccaceae</taxon>
        <taxon>Albidovulum</taxon>
    </lineage>
</organism>
<evidence type="ECO:0000313" key="2">
    <source>
        <dbReference type="EMBL" id="MCW3782577.1"/>
    </source>
</evidence>
<reference evidence="2 3" key="1">
    <citation type="submission" date="2022-10" db="EMBL/GenBank/DDBJ databases">
        <title>Defluviimonas sp. CAU 1641 isolated from mud.</title>
        <authorList>
            <person name="Kim W."/>
        </authorList>
    </citation>
    <scope>NUCLEOTIDE SEQUENCE [LARGE SCALE GENOMIC DNA]</scope>
    <source>
        <strain evidence="2 3">CAU 1641</strain>
    </source>
</reference>
<dbReference type="EMBL" id="JAPDOG010000011">
    <property type="protein sequence ID" value="MCW3782577.1"/>
    <property type="molecule type" value="Genomic_DNA"/>
</dbReference>
<name>A0ABT3J4G6_9RHOB</name>
<sequence>MLQRTSNARPRGFTLIETVLILAVGLGLIVGSITFFKQSRFVDKTYHFTKIVTNIAIGIQAGFRYAPDFRDVSNRTAIDLGLIPDSSHDGPAIFHPFGGEISIYSASPFKTFTIAIDGLEGSACNRLFINNGGELKVVDTEHAYVTINGHRYAPGVVRNPTACLADAVNFIEIEIG</sequence>